<dbReference type="Pfam" id="PF23668">
    <property type="entry name" value="CUB_CDCP1_2"/>
    <property type="match status" value="2"/>
</dbReference>
<dbReference type="OrthoDB" id="8960034at2759"/>
<reference evidence="6" key="2">
    <citation type="submission" date="2025-08" db="UniProtKB">
        <authorList>
            <consortium name="Ensembl"/>
        </authorList>
    </citation>
    <scope>IDENTIFICATION</scope>
</reference>
<evidence type="ECO:0000313" key="6">
    <source>
        <dbReference type="Ensembl" id="ENSCSEP00000008137.1"/>
    </source>
</evidence>
<dbReference type="InterPro" id="IPR056266">
    <property type="entry name" value="CDCP1_CUB_3rd_6th"/>
</dbReference>
<dbReference type="InterPro" id="IPR038811">
    <property type="entry name" value="CDCP1"/>
</dbReference>
<dbReference type="InterPro" id="IPR056269">
    <property type="entry name" value="CUB_CDCP1_2nd_5th"/>
</dbReference>
<dbReference type="Pfam" id="PF23665">
    <property type="entry name" value="CDCP1_CUB_6"/>
    <property type="match status" value="2"/>
</dbReference>
<evidence type="ECO:0000313" key="7">
    <source>
        <dbReference type="Proteomes" id="UP000265120"/>
    </source>
</evidence>
<dbReference type="SUPFAM" id="SSF49854">
    <property type="entry name" value="Spermadhesin, CUB domain"/>
    <property type="match status" value="1"/>
</dbReference>
<feature type="transmembrane region" description="Helical" evidence="2">
    <location>
        <begin position="660"/>
        <end position="687"/>
    </location>
</feature>
<reference evidence="6" key="3">
    <citation type="submission" date="2025-09" db="UniProtKB">
        <authorList>
            <consortium name="Ensembl"/>
        </authorList>
    </citation>
    <scope>IDENTIFICATION</scope>
</reference>
<protein>
    <submittedName>
        <fullName evidence="6">CUB domain containing protein 1a</fullName>
    </submittedName>
</protein>
<dbReference type="InParanoid" id="A0A3P8V0M5"/>
<dbReference type="PANTHER" id="PTHR14477">
    <property type="entry name" value="CUB DOMAIN-CONTAINING PROTEIN 1"/>
    <property type="match status" value="1"/>
</dbReference>
<dbReference type="STRING" id="244447.ENSCSEP00000008137"/>
<evidence type="ECO:0000259" key="4">
    <source>
        <dbReference type="Pfam" id="PF23667"/>
    </source>
</evidence>
<dbReference type="Pfam" id="PF23667">
    <property type="entry name" value="CUB_CDCP1_1"/>
    <property type="match status" value="1"/>
</dbReference>
<name>A0A3P8V0M5_CYNSE</name>
<evidence type="ECO:0000256" key="2">
    <source>
        <dbReference type="SAM" id="Phobius"/>
    </source>
</evidence>
<dbReference type="GeneTree" id="ENSGT00390000010209"/>
<dbReference type="Ensembl" id="ENSCSET00000008223.1">
    <property type="protein sequence ID" value="ENSCSEP00000008137.1"/>
    <property type="gene ID" value="ENSCSEG00000005216.1"/>
</dbReference>
<keyword evidence="2" id="KW-0812">Transmembrane</keyword>
<feature type="domain" description="CDCP1 second and fifth CUB" evidence="5">
    <location>
        <begin position="120"/>
        <end position="223"/>
    </location>
</feature>
<reference evidence="6 7" key="1">
    <citation type="journal article" date="2014" name="Nat. Genet.">
        <title>Whole-genome sequence of a flatfish provides insights into ZW sex chromosome evolution and adaptation to a benthic lifestyle.</title>
        <authorList>
            <person name="Chen S."/>
            <person name="Zhang G."/>
            <person name="Shao C."/>
            <person name="Huang Q."/>
            <person name="Liu G."/>
            <person name="Zhang P."/>
            <person name="Song W."/>
            <person name="An N."/>
            <person name="Chalopin D."/>
            <person name="Volff J.N."/>
            <person name="Hong Y."/>
            <person name="Li Q."/>
            <person name="Sha Z."/>
            <person name="Zhou H."/>
            <person name="Xie M."/>
            <person name="Yu Q."/>
            <person name="Liu Y."/>
            <person name="Xiang H."/>
            <person name="Wang N."/>
            <person name="Wu K."/>
            <person name="Yang C."/>
            <person name="Zhou Q."/>
            <person name="Liao X."/>
            <person name="Yang L."/>
            <person name="Hu Q."/>
            <person name="Zhang J."/>
            <person name="Meng L."/>
            <person name="Jin L."/>
            <person name="Tian Y."/>
            <person name="Lian J."/>
            <person name="Yang J."/>
            <person name="Miao G."/>
            <person name="Liu S."/>
            <person name="Liang Z."/>
            <person name="Yan F."/>
            <person name="Li Y."/>
            <person name="Sun B."/>
            <person name="Zhang H."/>
            <person name="Zhang J."/>
            <person name="Zhu Y."/>
            <person name="Du M."/>
            <person name="Zhao Y."/>
            <person name="Schartl M."/>
            <person name="Tang Q."/>
            <person name="Wang J."/>
        </authorList>
    </citation>
    <scope>NUCLEOTIDE SEQUENCE</scope>
</reference>
<keyword evidence="2" id="KW-1133">Transmembrane helix</keyword>
<feature type="domain" description="CDCP1 third and sixth CUB" evidence="3">
    <location>
        <begin position="237"/>
        <end position="335"/>
    </location>
</feature>
<dbReference type="Proteomes" id="UP000265120">
    <property type="component" value="Chromosome 13"/>
</dbReference>
<dbReference type="CTD" id="541520"/>
<dbReference type="OMA" id="QFCPQGA"/>
<proteinExistence type="predicted"/>
<evidence type="ECO:0000259" key="3">
    <source>
        <dbReference type="Pfam" id="PF23665"/>
    </source>
</evidence>
<dbReference type="InterPro" id="IPR056268">
    <property type="entry name" value="CUB_CDCP1_1st"/>
</dbReference>
<dbReference type="RefSeq" id="XP_008321693.1">
    <property type="nucleotide sequence ID" value="XM_008323471.3"/>
</dbReference>
<dbReference type="GeneID" id="103388474"/>
<feature type="region of interest" description="Disordered" evidence="1">
    <location>
        <begin position="784"/>
        <end position="845"/>
    </location>
</feature>
<feature type="domain" description="CDCP1 third and sixth CUB" evidence="3">
    <location>
        <begin position="539"/>
        <end position="653"/>
    </location>
</feature>
<dbReference type="PANTHER" id="PTHR14477:SF1">
    <property type="entry name" value="CUB DOMAIN-CONTAINING PROTEIN 1"/>
    <property type="match status" value="1"/>
</dbReference>
<sequence>MWLKLINLRRETVRDSMSIATVCLRVLFLTSVFCTLPGVQTLTITPDKGSTFNISNRQVKGCQVCSGTGNAKLCGAFLYIKDNSPTSVNFGCSRPQDVFTVEISRTIDCSTKACSGHIIQTDAGSNPFLDFKRKFTWILKAEAPKAFKISFTGTGLRQINPSESCPDRLSYTLQAAQSTGIVTVGKYCRTGAIRSAQILKSGSFSLEIPAGQRLPSGQFDVYVGEEIKSLAKVTLRLPSGTSTSELLSPNYPDSFPDDDVMEWHVEVPDKHKTTLRFSNLTEPSCLKKETAVEYHIAGRAALVLRLSEPQQEQIMGDFTMILRNCEMDRRRLGSSGLKLNVQVSTSRTDVPVMCKVDLSKVDGFLLYIQKLSSTSGCEMKVNSVTADSITVTSKSELSFKGCLPTDVRVTASKIIACRQLKDCPKPPVRLLLPTLPSCLPAPLSSVTWMLRPPIHGTVELTAPTGPLMQVLPEQPCNDSILIEVAEEDGVRIGQFCPQGVIQKIQIHTNMSVTVSRTGSNTLRTSYRNVLDACFKEEISERYIFTVSPKKDTPVLLATPGWPVGMKPYSTVSWIVSVPPRMEAHLMFDKLSQPKCTNRHTNIRVQRVGSREEDYSRREDEEAEQEIVVPAKFYLNMSNCLPEKGHFSLITKITLKDCKNLLLTVILSVVAALLVVSMIVLVVVCVVIRKKKKALKEQVSIYNPNGTIFLPGHTNFPKSRADNESHVYESIEDTLVYTHLLRKGMEIGVYGETDTYNSFTGHTESQKPLVSKGSDDMEVGEYRPFLHSQKGPPLPNRPPSRPPSQPLVDNEIYQTEGLSEEETQSNLGQRLDPEGGNSEFESTSPT</sequence>
<feature type="compositionally biased region" description="Pro residues" evidence="1">
    <location>
        <begin position="791"/>
        <end position="804"/>
    </location>
</feature>
<keyword evidence="7" id="KW-1185">Reference proteome</keyword>
<organism evidence="6 7">
    <name type="scientific">Cynoglossus semilaevis</name>
    <name type="common">Tongue sole</name>
    <dbReference type="NCBI Taxonomy" id="244447"/>
    <lineage>
        <taxon>Eukaryota</taxon>
        <taxon>Metazoa</taxon>
        <taxon>Chordata</taxon>
        <taxon>Craniata</taxon>
        <taxon>Vertebrata</taxon>
        <taxon>Euteleostomi</taxon>
        <taxon>Actinopterygii</taxon>
        <taxon>Neopterygii</taxon>
        <taxon>Teleostei</taxon>
        <taxon>Neoteleostei</taxon>
        <taxon>Acanthomorphata</taxon>
        <taxon>Carangaria</taxon>
        <taxon>Pleuronectiformes</taxon>
        <taxon>Pleuronectoidei</taxon>
        <taxon>Cynoglossidae</taxon>
        <taxon>Cynoglossinae</taxon>
        <taxon>Cynoglossus</taxon>
    </lineage>
</organism>
<feature type="domain" description="CDCP1 second and fifth CUB" evidence="5">
    <location>
        <begin position="435"/>
        <end position="525"/>
    </location>
</feature>
<dbReference type="AlphaFoldDB" id="A0A3P8V0M5"/>
<dbReference type="InterPro" id="IPR035914">
    <property type="entry name" value="Sperma_CUB_dom_sf"/>
</dbReference>
<evidence type="ECO:0000256" key="1">
    <source>
        <dbReference type="SAM" id="MobiDB-lite"/>
    </source>
</evidence>
<accession>A0A3P8V0M5</accession>
<feature type="domain" description="CDCP1 first CUB" evidence="4">
    <location>
        <begin position="40"/>
        <end position="109"/>
    </location>
</feature>
<evidence type="ECO:0000259" key="5">
    <source>
        <dbReference type="Pfam" id="PF23668"/>
    </source>
</evidence>
<dbReference type="KEGG" id="csem:103388474"/>
<keyword evidence="2" id="KW-0472">Membrane</keyword>